<dbReference type="InterPro" id="IPR038084">
    <property type="entry name" value="PduO/GlcC-like_sf"/>
</dbReference>
<dbReference type="EMBL" id="QPIW01000008">
    <property type="protein sequence ID" value="RDB05785.1"/>
    <property type="molecule type" value="Genomic_DNA"/>
</dbReference>
<evidence type="ECO:0000313" key="2">
    <source>
        <dbReference type="Proteomes" id="UP000253141"/>
    </source>
</evidence>
<dbReference type="RefSeq" id="WP_114461389.1">
    <property type="nucleotide sequence ID" value="NZ_QPIW01000008.1"/>
</dbReference>
<keyword evidence="2" id="KW-1185">Reference proteome</keyword>
<evidence type="ECO:0000313" key="1">
    <source>
        <dbReference type="EMBL" id="RDB05785.1"/>
    </source>
</evidence>
<dbReference type="OrthoDB" id="1350891at2"/>
<comment type="caution">
    <text evidence="1">The sequence shown here is derived from an EMBL/GenBank/DDBJ whole genome shotgun (WGS) entry which is preliminary data.</text>
</comment>
<dbReference type="InterPro" id="IPR005624">
    <property type="entry name" value="PduO/GlcC-like"/>
</dbReference>
<sequence>MQTPEMSLIIPKIFDAIEKLIPLYMEIPEEKCISNGNLAVCIIDENGLVHGKMFGTNKARLRQSYKIAWTKASQVWLTGVKTGEYERMVFNKEVAENANGIEAPDLIGWEGGQPLTLQNGTTLAVGFSGFRGVVDLEIMIKALADAERQGQNMLG</sequence>
<dbReference type="AlphaFoldDB" id="A0A369IBZ5"/>
<gene>
    <name evidence="1" type="ORF">DVG78_12425</name>
</gene>
<reference evidence="1 2" key="1">
    <citation type="submission" date="2018-07" db="EMBL/GenBank/DDBJ databases">
        <title>Genome analysis of Runella aurantiaca.</title>
        <authorList>
            <person name="Yang X."/>
        </authorList>
    </citation>
    <scope>NUCLEOTIDE SEQUENCE [LARGE SCALE GENOMIC DNA]</scope>
    <source>
        <strain evidence="1 2">YX9</strain>
    </source>
</reference>
<accession>A0A369IBZ5</accession>
<dbReference type="SUPFAM" id="SSF143744">
    <property type="entry name" value="GlcG-like"/>
    <property type="match status" value="1"/>
</dbReference>
<evidence type="ECO:0008006" key="3">
    <source>
        <dbReference type="Google" id="ProtNLM"/>
    </source>
</evidence>
<dbReference type="Gene3D" id="3.30.450.150">
    <property type="entry name" value="Haem-degrading domain"/>
    <property type="match status" value="1"/>
</dbReference>
<protein>
    <recommendedName>
        <fullName evidence="3">Heme-binding protein</fullName>
    </recommendedName>
</protein>
<dbReference type="Proteomes" id="UP000253141">
    <property type="component" value="Unassembled WGS sequence"/>
</dbReference>
<dbReference type="Pfam" id="PF03928">
    <property type="entry name" value="HbpS-like"/>
    <property type="match status" value="1"/>
</dbReference>
<proteinExistence type="predicted"/>
<organism evidence="1 2">
    <name type="scientific">Runella aurantiaca</name>
    <dbReference type="NCBI Taxonomy" id="2282308"/>
    <lineage>
        <taxon>Bacteria</taxon>
        <taxon>Pseudomonadati</taxon>
        <taxon>Bacteroidota</taxon>
        <taxon>Cytophagia</taxon>
        <taxon>Cytophagales</taxon>
        <taxon>Spirosomataceae</taxon>
        <taxon>Runella</taxon>
    </lineage>
</organism>
<name>A0A369IBZ5_9BACT</name>